<protein>
    <submittedName>
        <fullName evidence="2">Uncharacterized protein</fullName>
    </submittedName>
</protein>
<sequence length="148" mass="16352">MRARVWAVTSLARWRPLTSVGSIVRVAQGQTFSMCRMCGKRGLTSRKISLSDSLGSLNVHWSLPTPASTEADRQLGLPDRPPDLTNDVGFDFHPPPDFCRNIFIGHSLGSRVWRFEEGNSKEDDRRSPFSLKGPASSSTRGSPGPRKV</sequence>
<keyword evidence="3" id="KW-1185">Reference proteome</keyword>
<dbReference type="EMBL" id="KN823008">
    <property type="protein sequence ID" value="KIO27454.1"/>
    <property type="molecule type" value="Genomic_DNA"/>
</dbReference>
<gene>
    <name evidence="2" type="ORF">M407DRAFT_243321</name>
</gene>
<feature type="region of interest" description="Disordered" evidence="1">
    <location>
        <begin position="118"/>
        <end position="148"/>
    </location>
</feature>
<feature type="compositionally biased region" description="Basic and acidic residues" evidence="1">
    <location>
        <begin position="118"/>
        <end position="127"/>
    </location>
</feature>
<organism evidence="2 3">
    <name type="scientific">Tulasnella calospora MUT 4182</name>
    <dbReference type="NCBI Taxonomy" id="1051891"/>
    <lineage>
        <taxon>Eukaryota</taxon>
        <taxon>Fungi</taxon>
        <taxon>Dikarya</taxon>
        <taxon>Basidiomycota</taxon>
        <taxon>Agaricomycotina</taxon>
        <taxon>Agaricomycetes</taxon>
        <taxon>Cantharellales</taxon>
        <taxon>Tulasnellaceae</taxon>
        <taxon>Tulasnella</taxon>
    </lineage>
</organism>
<evidence type="ECO:0000256" key="1">
    <source>
        <dbReference type="SAM" id="MobiDB-lite"/>
    </source>
</evidence>
<proteinExistence type="predicted"/>
<dbReference type="AlphaFoldDB" id="A0A0C3QLG0"/>
<evidence type="ECO:0000313" key="3">
    <source>
        <dbReference type="Proteomes" id="UP000054248"/>
    </source>
</evidence>
<name>A0A0C3QLG0_9AGAM</name>
<evidence type="ECO:0000313" key="2">
    <source>
        <dbReference type="EMBL" id="KIO27454.1"/>
    </source>
</evidence>
<reference evidence="3" key="2">
    <citation type="submission" date="2015-01" db="EMBL/GenBank/DDBJ databases">
        <title>Evolutionary Origins and Diversification of the Mycorrhizal Mutualists.</title>
        <authorList>
            <consortium name="DOE Joint Genome Institute"/>
            <consortium name="Mycorrhizal Genomics Consortium"/>
            <person name="Kohler A."/>
            <person name="Kuo A."/>
            <person name="Nagy L.G."/>
            <person name="Floudas D."/>
            <person name="Copeland A."/>
            <person name="Barry K.W."/>
            <person name="Cichocki N."/>
            <person name="Veneault-Fourrey C."/>
            <person name="LaButti K."/>
            <person name="Lindquist E.A."/>
            <person name="Lipzen A."/>
            <person name="Lundell T."/>
            <person name="Morin E."/>
            <person name="Murat C."/>
            <person name="Riley R."/>
            <person name="Ohm R."/>
            <person name="Sun H."/>
            <person name="Tunlid A."/>
            <person name="Henrissat B."/>
            <person name="Grigoriev I.V."/>
            <person name="Hibbett D.S."/>
            <person name="Martin F."/>
        </authorList>
    </citation>
    <scope>NUCLEOTIDE SEQUENCE [LARGE SCALE GENOMIC DNA]</scope>
    <source>
        <strain evidence="3">MUT 4182</strain>
    </source>
</reference>
<reference evidence="2 3" key="1">
    <citation type="submission" date="2014-04" db="EMBL/GenBank/DDBJ databases">
        <authorList>
            <consortium name="DOE Joint Genome Institute"/>
            <person name="Kuo A."/>
            <person name="Girlanda M."/>
            <person name="Perotto S."/>
            <person name="Kohler A."/>
            <person name="Nagy L.G."/>
            <person name="Floudas D."/>
            <person name="Copeland A."/>
            <person name="Barry K.W."/>
            <person name="Cichocki N."/>
            <person name="Veneault-Fourrey C."/>
            <person name="LaButti K."/>
            <person name="Lindquist E.A."/>
            <person name="Lipzen A."/>
            <person name="Lundell T."/>
            <person name="Morin E."/>
            <person name="Murat C."/>
            <person name="Sun H."/>
            <person name="Tunlid A."/>
            <person name="Henrissat B."/>
            <person name="Grigoriev I.V."/>
            <person name="Hibbett D.S."/>
            <person name="Martin F."/>
            <person name="Nordberg H.P."/>
            <person name="Cantor M.N."/>
            <person name="Hua S.X."/>
        </authorList>
    </citation>
    <scope>NUCLEOTIDE SEQUENCE [LARGE SCALE GENOMIC DNA]</scope>
    <source>
        <strain evidence="2 3">MUT 4182</strain>
    </source>
</reference>
<dbReference type="HOGENOM" id="CLU_1760151_0_0_1"/>
<accession>A0A0C3QLG0</accession>
<dbReference type="Proteomes" id="UP000054248">
    <property type="component" value="Unassembled WGS sequence"/>
</dbReference>
<feature type="region of interest" description="Disordered" evidence="1">
    <location>
        <begin position="65"/>
        <end position="89"/>
    </location>
</feature>